<evidence type="ECO:0000256" key="2">
    <source>
        <dbReference type="ARBA" id="ARBA00012951"/>
    </source>
</evidence>
<evidence type="ECO:0000256" key="6">
    <source>
        <dbReference type="SAM" id="Phobius"/>
    </source>
</evidence>
<evidence type="ECO:0000313" key="9">
    <source>
        <dbReference type="Proteomes" id="UP001144036"/>
    </source>
</evidence>
<feature type="transmembrane region" description="Helical" evidence="6">
    <location>
        <begin position="90"/>
        <end position="109"/>
    </location>
</feature>
<proteinExistence type="predicted"/>
<evidence type="ECO:0000256" key="3">
    <source>
        <dbReference type="ARBA" id="ARBA00016116"/>
    </source>
</evidence>
<dbReference type="InterPro" id="IPR005797">
    <property type="entry name" value="Cyt_b/b6_N"/>
</dbReference>
<sequence length="170" mass="18506">MGETLLFCFLFALITGGFLAFHFTPGDGLTVYDGAYEPLRGTPMSDAYASILRISFDVDGGLRMRQLHHKSLFVLILGVCVWVVLARHRYAIAAVALCVAGGIAGYASADDVLSAYVAGTIWWYALHLVLALAMIAVLVKASLWEAARQPRTLGLMALALCIALLMIWWI</sequence>
<protein>
    <recommendedName>
        <fullName evidence="3">Cytochrome bc1 complex cytochrome b subunit</fullName>
        <ecNumber evidence="2">7.1.1.8</ecNumber>
    </recommendedName>
    <alternativeName>
        <fullName evidence="5">Cytochrome bc1 reductase complex subunit QcrB</fullName>
    </alternativeName>
</protein>
<dbReference type="PROSITE" id="PS51002">
    <property type="entry name" value="CYTB_NTER"/>
    <property type="match status" value="1"/>
</dbReference>
<organism evidence="8 9">
    <name type="scientific">Nonomuraea corallina</name>
    <dbReference type="NCBI Taxonomy" id="2989783"/>
    <lineage>
        <taxon>Bacteria</taxon>
        <taxon>Bacillati</taxon>
        <taxon>Actinomycetota</taxon>
        <taxon>Actinomycetes</taxon>
        <taxon>Streptosporangiales</taxon>
        <taxon>Streptosporangiaceae</taxon>
        <taxon>Nonomuraea</taxon>
    </lineage>
</organism>
<comment type="catalytic activity">
    <reaction evidence="4">
        <text>a quinol + 2 Fe(III)-[cytochrome c](out) = a quinone + 2 Fe(II)-[cytochrome c](out) + 2 H(+)(out)</text>
        <dbReference type="Rhea" id="RHEA:11484"/>
        <dbReference type="Rhea" id="RHEA-COMP:10350"/>
        <dbReference type="Rhea" id="RHEA-COMP:14399"/>
        <dbReference type="ChEBI" id="CHEBI:15378"/>
        <dbReference type="ChEBI" id="CHEBI:24646"/>
        <dbReference type="ChEBI" id="CHEBI:29033"/>
        <dbReference type="ChEBI" id="CHEBI:29034"/>
        <dbReference type="ChEBI" id="CHEBI:132124"/>
        <dbReference type="EC" id="7.1.1.8"/>
    </reaction>
</comment>
<gene>
    <name evidence="8" type="ORF">OUY22_07635</name>
</gene>
<dbReference type="InterPro" id="IPR016174">
    <property type="entry name" value="Di-haem_cyt_TM"/>
</dbReference>
<reference evidence="8" key="1">
    <citation type="submission" date="2022-11" db="EMBL/GenBank/DDBJ databases">
        <title>Nonomuraea corallina sp. nov., a new species of the genus Nonomuraea isolated from sea side sediment in Thai sea.</title>
        <authorList>
            <person name="Ngamcharungchit C."/>
            <person name="Matsumoto A."/>
            <person name="Suriyachadkun C."/>
            <person name="Panbangred W."/>
            <person name="Inahashi Y."/>
            <person name="Intra B."/>
        </authorList>
    </citation>
    <scope>NUCLEOTIDE SEQUENCE</scope>
    <source>
        <strain evidence="8">MCN248</strain>
    </source>
</reference>
<comment type="cofactor">
    <cofactor evidence="1">
        <name>heme</name>
        <dbReference type="ChEBI" id="CHEBI:30413"/>
    </cofactor>
</comment>
<accession>A0ABT4S805</accession>
<feature type="transmembrane region" description="Helical" evidence="6">
    <location>
        <begin position="151"/>
        <end position="169"/>
    </location>
</feature>
<dbReference type="EMBL" id="JAPNNL010000019">
    <property type="protein sequence ID" value="MDA0633289.1"/>
    <property type="molecule type" value="Genomic_DNA"/>
</dbReference>
<evidence type="ECO:0000256" key="1">
    <source>
        <dbReference type="ARBA" id="ARBA00001971"/>
    </source>
</evidence>
<dbReference type="Proteomes" id="UP001144036">
    <property type="component" value="Unassembled WGS sequence"/>
</dbReference>
<keyword evidence="6" id="KW-0812">Transmembrane</keyword>
<dbReference type="SUPFAM" id="SSF81342">
    <property type="entry name" value="Transmembrane di-heme cytochromes"/>
    <property type="match status" value="1"/>
</dbReference>
<evidence type="ECO:0000259" key="7">
    <source>
        <dbReference type="PROSITE" id="PS51002"/>
    </source>
</evidence>
<evidence type="ECO:0000256" key="5">
    <source>
        <dbReference type="ARBA" id="ARBA00029568"/>
    </source>
</evidence>
<feature type="transmembrane region" description="Helical" evidence="6">
    <location>
        <begin position="121"/>
        <end position="139"/>
    </location>
</feature>
<feature type="transmembrane region" description="Helical" evidence="6">
    <location>
        <begin position="67"/>
        <end position="85"/>
    </location>
</feature>
<dbReference type="RefSeq" id="WP_270154091.1">
    <property type="nucleotide sequence ID" value="NZ_JAPNNL010000019.1"/>
</dbReference>
<feature type="domain" description="Cytochrome b/b6 N-terminal region profile" evidence="7">
    <location>
        <begin position="1"/>
        <end position="170"/>
    </location>
</feature>
<dbReference type="Gene3D" id="1.20.810.10">
    <property type="entry name" value="Cytochrome Bc1 Complex, Chain C"/>
    <property type="match status" value="1"/>
</dbReference>
<keyword evidence="6" id="KW-1133">Transmembrane helix</keyword>
<dbReference type="InterPro" id="IPR027387">
    <property type="entry name" value="Cytb/b6-like_sf"/>
</dbReference>
<evidence type="ECO:0000313" key="8">
    <source>
        <dbReference type="EMBL" id="MDA0633289.1"/>
    </source>
</evidence>
<keyword evidence="6" id="KW-0472">Membrane</keyword>
<comment type="caution">
    <text evidence="8">The sequence shown here is derived from an EMBL/GenBank/DDBJ whole genome shotgun (WGS) entry which is preliminary data.</text>
</comment>
<evidence type="ECO:0000256" key="4">
    <source>
        <dbReference type="ARBA" id="ARBA00029351"/>
    </source>
</evidence>
<name>A0ABT4S805_9ACTN</name>
<keyword evidence="9" id="KW-1185">Reference proteome</keyword>
<dbReference type="EC" id="7.1.1.8" evidence="2"/>